<gene>
    <name evidence="3" type="ORF">FOH10_31455</name>
</gene>
<organism evidence="3 4">
    <name type="scientific">Nocardia otitidiscaviarum</name>
    <dbReference type="NCBI Taxonomy" id="1823"/>
    <lineage>
        <taxon>Bacteria</taxon>
        <taxon>Bacillati</taxon>
        <taxon>Actinomycetota</taxon>
        <taxon>Actinomycetes</taxon>
        <taxon>Mycobacteriales</taxon>
        <taxon>Nocardiaceae</taxon>
        <taxon>Nocardia</taxon>
    </lineage>
</organism>
<feature type="transmembrane region" description="Helical" evidence="2">
    <location>
        <begin position="21"/>
        <end position="42"/>
    </location>
</feature>
<proteinExistence type="predicted"/>
<sequence length="180" mass="18776">MSNPVPPPDDPMANRRRTNKMILALLGGALLVVLLVVIIGAVSSEESDTAATSCSASHPISDPDLAAAVEAAALPEGVQVLGGRVTKMGNGEAVGVAVDICAPQADTADALRPIATQLAKAVKATPLSERAEAMWVENFVQRGGEAETLAEVKDSQFKSHLWNGEPSPEAEQQAWEVLTD</sequence>
<dbReference type="KEGG" id="nod:FOH10_31455"/>
<feature type="region of interest" description="Disordered" evidence="1">
    <location>
        <begin position="160"/>
        <end position="180"/>
    </location>
</feature>
<reference evidence="3 4" key="1">
    <citation type="submission" date="2019-07" db="EMBL/GenBank/DDBJ databases">
        <title>Complete Genome Sequence and Methylome Analysis of Nocardia otitidis-caviarum NEB252.</title>
        <authorList>
            <person name="Fomenkov A."/>
            <person name="Anton B.P."/>
            <person name="Vincze T."/>
            <person name="Roberts R.J."/>
        </authorList>
    </citation>
    <scope>NUCLEOTIDE SEQUENCE [LARGE SCALE GENOMIC DNA]</scope>
    <source>
        <strain evidence="3 4">NEB252</strain>
    </source>
</reference>
<dbReference type="EMBL" id="CP041695">
    <property type="protein sequence ID" value="QDP82572.1"/>
    <property type="molecule type" value="Genomic_DNA"/>
</dbReference>
<accession>A0A516NUI5</accession>
<dbReference type="GeneID" id="80336873"/>
<keyword evidence="2" id="KW-1133">Transmembrane helix</keyword>
<dbReference type="AlphaFoldDB" id="A0A516NUI5"/>
<keyword evidence="2" id="KW-0472">Membrane</keyword>
<dbReference type="Proteomes" id="UP000317039">
    <property type="component" value="Chromosome"/>
</dbReference>
<evidence type="ECO:0000313" key="3">
    <source>
        <dbReference type="EMBL" id="QDP82572.1"/>
    </source>
</evidence>
<keyword evidence="2" id="KW-0812">Transmembrane</keyword>
<protein>
    <submittedName>
        <fullName evidence="3">Uncharacterized protein</fullName>
    </submittedName>
</protein>
<name>A0A516NUI5_9NOCA</name>
<dbReference type="RefSeq" id="WP_143983381.1">
    <property type="nucleotide sequence ID" value="NZ_CP041695.1"/>
</dbReference>
<evidence type="ECO:0000313" key="4">
    <source>
        <dbReference type="Proteomes" id="UP000317039"/>
    </source>
</evidence>
<evidence type="ECO:0000256" key="1">
    <source>
        <dbReference type="SAM" id="MobiDB-lite"/>
    </source>
</evidence>
<evidence type="ECO:0000256" key="2">
    <source>
        <dbReference type="SAM" id="Phobius"/>
    </source>
</evidence>